<protein>
    <submittedName>
        <fullName evidence="2">Uncharacterized protein</fullName>
    </submittedName>
</protein>
<dbReference type="Proteomes" id="UP000069205">
    <property type="component" value="Chromosome"/>
</dbReference>
<feature type="transmembrane region" description="Helical" evidence="1">
    <location>
        <begin position="150"/>
        <end position="167"/>
    </location>
</feature>
<reference evidence="2 3" key="1">
    <citation type="journal article" date="2015" name="Proc. Natl. Acad. Sci. U.S.A.">
        <title>Expanded metabolic versatility of ubiquitous nitrite-oxidizing bacteria from the genus Nitrospira.</title>
        <authorList>
            <person name="Koch H."/>
            <person name="Lucker S."/>
            <person name="Albertsen M."/>
            <person name="Kitzinger K."/>
            <person name="Herbold C."/>
            <person name="Spieck E."/>
            <person name="Nielsen P.H."/>
            <person name="Wagner M."/>
            <person name="Daims H."/>
        </authorList>
    </citation>
    <scope>NUCLEOTIDE SEQUENCE [LARGE SCALE GENOMIC DNA]</scope>
    <source>
        <strain evidence="2 3">NSP M-1</strain>
    </source>
</reference>
<gene>
    <name evidence="2" type="ORF">NITMOv2_1854</name>
</gene>
<evidence type="ECO:0000256" key="1">
    <source>
        <dbReference type="SAM" id="Phobius"/>
    </source>
</evidence>
<dbReference type="AlphaFoldDB" id="A0A0K2GBM7"/>
<accession>A0A0K2GBM7</accession>
<evidence type="ECO:0000313" key="3">
    <source>
        <dbReference type="Proteomes" id="UP000069205"/>
    </source>
</evidence>
<feature type="transmembrane region" description="Helical" evidence="1">
    <location>
        <begin position="58"/>
        <end position="75"/>
    </location>
</feature>
<proteinExistence type="predicted"/>
<keyword evidence="1" id="KW-1133">Transmembrane helix</keyword>
<keyword evidence="1" id="KW-0812">Transmembrane</keyword>
<name>A0A0K2GBM7_NITMO</name>
<keyword evidence="1" id="KW-0472">Membrane</keyword>
<evidence type="ECO:0000313" key="2">
    <source>
        <dbReference type="EMBL" id="ALA58274.1"/>
    </source>
</evidence>
<dbReference type="PATRIC" id="fig|42253.5.peg.1825"/>
<feature type="transmembrane region" description="Helical" evidence="1">
    <location>
        <begin position="122"/>
        <end position="144"/>
    </location>
</feature>
<feature type="transmembrane region" description="Helical" evidence="1">
    <location>
        <begin position="24"/>
        <end position="46"/>
    </location>
</feature>
<organism evidence="2 3">
    <name type="scientific">Nitrospira moscoviensis</name>
    <dbReference type="NCBI Taxonomy" id="42253"/>
    <lineage>
        <taxon>Bacteria</taxon>
        <taxon>Pseudomonadati</taxon>
        <taxon>Nitrospirota</taxon>
        <taxon>Nitrospiria</taxon>
        <taxon>Nitrospirales</taxon>
        <taxon>Nitrospiraceae</taxon>
        <taxon>Nitrospira</taxon>
    </lineage>
</organism>
<dbReference type="RefSeq" id="WP_053379466.1">
    <property type="nucleotide sequence ID" value="NZ_CP011801.1"/>
</dbReference>
<dbReference type="OrthoDB" id="9788283at2"/>
<sequence length="173" mass="19171">MPKLVTVRRPEETRSQAQEYVKSYILFPSGVVGLICLVGGVGGLGYQLIAADSYTWDTFYQSSGLVVLGVLLGVAQTRYQQYLYRQFPEVFAARWRMASARYGSKTKKETQPAKIGHPGRRFVAPAYVAGIVLLLGGAIAAAVYGEVGPVPALLMPWAGFYWARLFFWRKVVQ</sequence>
<keyword evidence="3" id="KW-1185">Reference proteome</keyword>
<dbReference type="KEGG" id="nmv:NITMOv2_1854"/>
<dbReference type="EMBL" id="CP011801">
    <property type="protein sequence ID" value="ALA58274.1"/>
    <property type="molecule type" value="Genomic_DNA"/>
</dbReference>